<feature type="compositionally biased region" description="Polar residues" evidence="1">
    <location>
        <begin position="1"/>
        <end position="10"/>
    </location>
</feature>
<dbReference type="EMBL" id="SDMR01000006">
    <property type="protein sequence ID" value="TBT95170.1"/>
    <property type="molecule type" value="Genomic_DNA"/>
</dbReference>
<keyword evidence="4" id="KW-1185">Reference proteome</keyword>
<protein>
    <submittedName>
        <fullName evidence="3">Mycothiol system anti-sigma-R factor</fullName>
    </submittedName>
</protein>
<sequence length="116" mass="12783">MRASWASSRTRPAMTTDHTAEPASDCSAVLDRLWEFLDGECSEAEADEIRQHLDACDRCVEDADVAVALKALVQRCCRTASAPTTLRTSIMKQYGCSTYSSVEYTEVTRFIVPPAS</sequence>
<dbReference type="InterPro" id="IPR024020">
    <property type="entry name" value="Anit_sigma_mycothiol_RsrA"/>
</dbReference>
<dbReference type="OrthoDB" id="3267840at2"/>
<reference evidence="3 4" key="1">
    <citation type="submission" date="2019-01" db="EMBL/GenBank/DDBJ databases">
        <title>Lactibacter flavus gen. nov., sp. nov., a novel bacterium of the family Propionibacteriaceae isolated from raw milk and dairy products.</title>
        <authorList>
            <person name="Huptas C."/>
            <person name="Wenning M."/>
            <person name="Breitenwieser F."/>
            <person name="Doll E."/>
            <person name="Von Neubeck M."/>
            <person name="Busse H.-J."/>
            <person name="Scherer S."/>
        </authorList>
    </citation>
    <scope>NUCLEOTIDE SEQUENCE [LARGE SCALE GENOMIC DNA]</scope>
    <source>
        <strain evidence="3 4">DSM 22130</strain>
    </source>
</reference>
<proteinExistence type="predicted"/>
<accession>A0A4Q9KMH8</accession>
<dbReference type="InterPro" id="IPR027383">
    <property type="entry name" value="Znf_put"/>
</dbReference>
<name>A0A4Q9KMH8_PROTD</name>
<evidence type="ECO:0000313" key="3">
    <source>
        <dbReference type="EMBL" id="TBT95170.1"/>
    </source>
</evidence>
<dbReference type="NCBIfam" id="TIGR03988">
    <property type="entry name" value="antisig_RsrA"/>
    <property type="match status" value="1"/>
</dbReference>
<feature type="domain" description="Putative zinc-finger" evidence="2">
    <location>
        <begin position="26"/>
        <end position="59"/>
    </location>
</feature>
<organism evidence="3 4">
    <name type="scientific">Propioniciclava tarda</name>
    <dbReference type="NCBI Taxonomy" id="433330"/>
    <lineage>
        <taxon>Bacteria</taxon>
        <taxon>Bacillati</taxon>
        <taxon>Actinomycetota</taxon>
        <taxon>Actinomycetes</taxon>
        <taxon>Propionibacteriales</taxon>
        <taxon>Propionibacteriaceae</taxon>
        <taxon>Propioniciclava</taxon>
    </lineage>
</organism>
<dbReference type="Proteomes" id="UP000291933">
    <property type="component" value="Unassembled WGS sequence"/>
</dbReference>
<evidence type="ECO:0000259" key="2">
    <source>
        <dbReference type="Pfam" id="PF13490"/>
    </source>
</evidence>
<dbReference type="AlphaFoldDB" id="A0A4Q9KMH8"/>
<evidence type="ECO:0000313" key="4">
    <source>
        <dbReference type="Proteomes" id="UP000291933"/>
    </source>
</evidence>
<dbReference type="Pfam" id="PF13490">
    <property type="entry name" value="zf-HC2"/>
    <property type="match status" value="1"/>
</dbReference>
<gene>
    <name evidence="3" type="ORF">ET996_06515</name>
</gene>
<comment type="caution">
    <text evidence="3">The sequence shown here is derived from an EMBL/GenBank/DDBJ whole genome shotgun (WGS) entry which is preliminary data.</text>
</comment>
<feature type="region of interest" description="Disordered" evidence="1">
    <location>
        <begin position="1"/>
        <end position="22"/>
    </location>
</feature>
<evidence type="ECO:0000256" key="1">
    <source>
        <dbReference type="SAM" id="MobiDB-lite"/>
    </source>
</evidence>